<sequence>MWRTLVQLVLSLGALFGLIALAAHLARDQLDALGRGFVQRFGLAGMFVGTYLADAFSFPIPPQFYMLTAISSGGSQVAPMVVISVASLLAGYTGYRLANHLTRFRIFAARLERTRPRIDRLFERYGYWAIAIGSVSPVPFSMLCYLSGLYRIPPRYFFTLVLFRVPRLLIFYALIRLGWAQ</sequence>
<accession>A0A150Q9U5</accession>
<dbReference type="EMBL" id="JEMA01000893">
    <property type="protein sequence ID" value="KYF64749.1"/>
    <property type="molecule type" value="Genomic_DNA"/>
</dbReference>
<dbReference type="Pfam" id="PF09335">
    <property type="entry name" value="VTT_dom"/>
    <property type="match status" value="1"/>
</dbReference>
<evidence type="ECO:0000256" key="1">
    <source>
        <dbReference type="SAM" id="Phobius"/>
    </source>
</evidence>
<feature type="transmembrane region" description="Helical" evidence="1">
    <location>
        <begin position="156"/>
        <end position="175"/>
    </location>
</feature>
<gene>
    <name evidence="3" type="ORF">BE15_25295</name>
</gene>
<dbReference type="InterPro" id="IPR032816">
    <property type="entry name" value="VTT_dom"/>
</dbReference>
<dbReference type="PANTHER" id="PTHR42709:SF11">
    <property type="entry name" value="DEDA FAMILY PROTEIN"/>
    <property type="match status" value="1"/>
</dbReference>
<dbReference type="GO" id="GO:0005886">
    <property type="term" value="C:plasma membrane"/>
    <property type="evidence" value="ECO:0007669"/>
    <property type="project" value="TreeGrafter"/>
</dbReference>
<evidence type="ECO:0000259" key="2">
    <source>
        <dbReference type="Pfam" id="PF09335"/>
    </source>
</evidence>
<evidence type="ECO:0000313" key="3">
    <source>
        <dbReference type="EMBL" id="KYF64749.1"/>
    </source>
</evidence>
<dbReference type="PANTHER" id="PTHR42709">
    <property type="entry name" value="ALKALINE PHOSPHATASE LIKE PROTEIN"/>
    <property type="match status" value="1"/>
</dbReference>
<feature type="transmembrane region" description="Helical" evidence="1">
    <location>
        <begin position="6"/>
        <end position="25"/>
    </location>
</feature>
<dbReference type="InterPro" id="IPR051311">
    <property type="entry name" value="DedA_domain"/>
</dbReference>
<feature type="transmembrane region" description="Helical" evidence="1">
    <location>
        <begin position="37"/>
        <end position="57"/>
    </location>
</feature>
<feature type="transmembrane region" description="Helical" evidence="1">
    <location>
        <begin position="77"/>
        <end position="95"/>
    </location>
</feature>
<reference evidence="3 4" key="1">
    <citation type="submission" date="2014-02" db="EMBL/GenBank/DDBJ databases">
        <title>The small core and large imbalanced accessory genome model reveals a collaborative survival strategy of Sorangium cellulosum strains in nature.</title>
        <authorList>
            <person name="Han K."/>
            <person name="Peng R."/>
            <person name="Blom J."/>
            <person name="Li Y.-Z."/>
        </authorList>
    </citation>
    <scope>NUCLEOTIDE SEQUENCE [LARGE SCALE GENOMIC DNA]</scope>
    <source>
        <strain evidence="3 4">So0008-312</strain>
    </source>
</reference>
<evidence type="ECO:0000313" key="4">
    <source>
        <dbReference type="Proteomes" id="UP000075260"/>
    </source>
</evidence>
<protein>
    <recommendedName>
        <fullName evidence="2">VTT domain-containing protein</fullName>
    </recommendedName>
</protein>
<comment type="caution">
    <text evidence="3">The sequence shown here is derived from an EMBL/GenBank/DDBJ whole genome shotgun (WGS) entry which is preliminary data.</text>
</comment>
<feature type="transmembrane region" description="Helical" evidence="1">
    <location>
        <begin position="125"/>
        <end position="150"/>
    </location>
</feature>
<organism evidence="3 4">
    <name type="scientific">Sorangium cellulosum</name>
    <name type="common">Polyangium cellulosum</name>
    <dbReference type="NCBI Taxonomy" id="56"/>
    <lineage>
        <taxon>Bacteria</taxon>
        <taxon>Pseudomonadati</taxon>
        <taxon>Myxococcota</taxon>
        <taxon>Polyangia</taxon>
        <taxon>Polyangiales</taxon>
        <taxon>Polyangiaceae</taxon>
        <taxon>Sorangium</taxon>
    </lineage>
</organism>
<keyword evidence="1" id="KW-1133">Transmembrane helix</keyword>
<name>A0A150Q9U5_SORCE</name>
<keyword evidence="1" id="KW-0472">Membrane</keyword>
<feature type="domain" description="VTT" evidence="2">
    <location>
        <begin position="64"/>
        <end position="175"/>
    </location>
</feature>
<proteinExistence type="predicted"/>
<dbReference type="AlphaFoldDB" id="A0A150Q9U5"/>
<keyword evidence="1" id="KW-0812">Transmembrane</keyword>
<dbReference type="Proteomes" id="UP000075260">
    <property type="component" value="Unassembled WGS sequence"/>
</dbReference>